<gene>
    <name evidence="3" type="ORF">D8Y23_11615</name>
</gene>
<evidence type="ECO:0008006" key="5">
    <source>
        <dbReference type="Google" id="ProtNLM"/>
    </source>
</evidence>
<dbReference type="InterPro" id="IPR003737">
    <property type="entry name" value="GlcNAc_PI_deacetylase-related"/>
</dbReference>
<protein>
    <recommendedName>
        <fullName evidence="5">PIG-L family deacetylase</fullName>
    </recommendedName>
</protein>
<dbReference type="GO" id="GO:0016137">
    <property type="term" value="P:glycoside metabolic process"/>
    <property type="evidence" value="ECO:0007669"/>
    <property type="project" value="UniProtKB-ARBA"/>
</dbReference>
<reference evidence="3 4" key="1">
    <citation type="journal article" date="2018" name="Front. Microbiol.">
        <title>Novel Insights Into Bacterial Dimethylsulfoniopropionate Catabolism in the East China Sea.</title>
        <authorList>
            <person name="Liu J."/>
            <person name="Liu J."/>
            <person name="Zhang S.H."/>
            <person name="Liang J."/>
            <person name="Lin H."/>
            <person name="Song D."/>
            <person name="Yang G.P."/>
            <person name="Todd J.D."/>
            <person name="Zhang X.H."/>
        </authorList>
    </citation>
    <scope>NUCLEOTIDE SEQUENCE [LARGE SCALE GENOMIC DNA]</scope>
    <source>
        <strain evidence="3 4">ZYFD042</strain>
    </source>
</reference>
<evidence type="ECO:0000256" key="2">
    <source>
        <dbReference type="SAM" id="MobiDB-lite"/>
    </source>
</evidence>
<dbReference type="Gene3D" id="3.40.50.10320">
    <property type="entry name" value="LmbE-like"/>
    <property type="match status" value="1"/>
</dbReference>
<evidence type="ECO:0000313" key="3">
    <source>
        <dbReference type="EMBL" id="RWR17444.1"/>
    </source>
</evidence>
<dbReference type="EMBL" id="RBZY01000040">
    <property type="protein sequence ID" value="RWR17444.1"/>
    <property type="molecule type" value="Genomic_DNA"/>
</dbReference>
<accession>A0A443JAF0</accession>
<evidence type="ECO:0000256" key="1">
    <source>
        <dbReference type="ARBA" id="ARBA00022833"/>
    </source>
</evidence>
<dbReference type="InterPro" id="IPR024078">
    <property type="entry name" value="LmbE-like_dom_sf"/>
</dbReference>
<dbReference type="Pfam" id="PF02585">
    <property type="entry name" value="PIG-L"/>
    <property type="match status" value="1"/>
</dbReference>
<evidence type="ECO:0000313" key="4">
    <source>
        <dbReference type="Proteomes" id="UP000285970"/>
    </source>
</evidence>
<name>A0A443JAF0_9MICO</name>
<dbReference type="SUPFAM" id="SSF102588">
    <property type="entry name" value="LmbE-like"/>
    <property type="match status" value="1"/>
</dbReference>
<feature type="compositionally biased region" description="Basic and acidic residues" evidence="2">
    <location>
        <begin position="1"/>
        <end position="10"/>
    </location>
</feature>
<feature type="region of interest" description="Disordered" evidence="2">
    <location>
        <begin position="1"/>
        <end position="47"/>
    </location>
</feature>
<organism evidence="3 4">
    <name type="scientific">Microbacterium enclense</name>
    <dbReference type="NCBI Taxonomy" id="993073"/>
    <lineage>
        <taxon>Bacteria</taxon>
        <taxon>Bacillati</taxon>
        <taxon>Actinomycetota</taxon>
        <taxon>Actinomycetes</taxon>
        <taxon>Micrococcales</taxon>
        <taxon>Microbacteriaceae</taxon>
        <taxon>Microbacterium</taxon>
    </lineage>
</organism>
<dbReference type="Proteomes" id="UP000285970">
    <property type="component" value="Unassembled WGS sequence"/>
</dbReference>
<keyword evidence="1" id="KW-0862">Zinc</keyword>
<dbReference type="OrthoDB" id="6064917at2"/>
<sequence>MARRGLERHGGPAHPGPRRARRPAFRPCRASRGTRGPPGDRHALRPPLRLLHPPVTVATPVTAGIWSHYDDDLLFAVPTLDRAILRGHHVRNLFLTASDAGTGISTYVTGRERGIRAAYDVMRGSSTPWTDRTTVLSNGVAATTTSPDDDPRIALTFLRLPDGGLTGGGWYATGYRTLPKLVDGRVSSLTTLDTERELTLDQLVDTIGAFITESGASAVLTTMPDSAAQSEGDHPDHGAAGRLVAAAVDAGLVDGEVVRYAVGYPHRSWPANLDAADVARKIDVFTAYGAHDVVVRRDPEDYVSLPGFGDCLRREHHVDHRDLVRVEGRR</sequence>
<proteinExistence type="predicted"/>
<dbReference type="AlphaFoldDB" id="A0A443JAF0"/>
<comment type="caution">
    <text evidence="3">The sequence shown here is derived from an EMBL/GenBank/DDBJ whole genome shotgun (WGS) entry which is preliminary data.</text>
</comment>